<feature type="compositionally biased region" description="Basic residues" evidence="2">
    <location>
        <begin position="210"/>
        <end position="239"/>
    </location>
</feature>
<proteinExistence type="predicted"/>
<protein>
    <submittedName>
        <fullName evidence="3">Uncharacterized protein</fullName>
    </submittedName>
</protein>
<dbReference type="AlphaFoldDB" id="A0A9X0A0V1"/>
<comment type="caution">
    <text evidence="3">The sequence shown here is derived from an EMBL/GenBank/DDBJ whole genome shotgun (WGS) entry which is preliminary data.</text>
</comment>
<gene>
    <name evidence="3" type="ORF">OS493_018462</name>
</gene>
<evidence type="ECO:0000256" key="2">
    <source>
        <dbReference type="SAM" id="MobiDB-lite"/>
    </source>
</evidence>
<reference evidence="3" key="1">
    <citation type="submission" date="2023-01" db="EMBL/GenBank/DDBJ databases">
        <title>Genome assembly of the deep-sea coral Lophelia pertusa.</title>
        <authorList>
            <person name="Herrera S."/>
            <person name="Cordes E."/>
        </authorList>
    </citation>
    <scope>NUCLEOTIDE SEQUENCE</scope>
    <source>
        <strain evidence="3">USNM1676648</strain>
        <tissue evidence="3">Polyp</tissue>
    </source>
</reference>
<feature type="region of interest" description="Disordered" evidence="2">
    <location>
        <begin position="196"/>
        <end position="264"/>
    </location>
</feature>
<feature type="coiled-coil region" evidence="1">
    <location>
        <begin position="85"/>
        <end position="112"/>
    </location>
</feature>
<accession>A0A9X0A0V1</accession>
<evidence type="ECO:0000313" key="3">
    <source>
        <dbReference type="EMBL" id="KAJ7391417.1"/>
    </source>
</evidence>
<dbReference type="EMBL" id="MU825406">
    <property type="protein sequence ID" value="KAJ7391417.1"/>
    <property type="molecule type" value="Genomic_DNA"/>
</dbReference>
<evidence type="ECO:0000313" key="4">
    <source>
        <dbReference type="Proteomes" id="UP001163046"/>
    </source>
</evidence>
<keyword evidence="1" id="KW-0175">Coiled coil</keyword>
<dbReference type="OrthoDB" id="10491975at2759"/>
<organism evidence="3 4">
    <name type="scientific">Desmophyllum pertusum</name>
    <dbReference type="NCBI Taxonomy" id="174260"/>
    <lineage>
        <taxon>Eukaryota</taxon>
        <taxon>Metazoa</taxon>
        <taxon>Cnidaria</taxon>
        <taxon>Anthozoa</taxon>
        <taxon>Hexacorallia</taxon>
        <taxon>Scleractinia</taxon>
        <taxon>Caryophylliina</taxon>
        <taxon>Caryophylliidae</taxon>
        <taxon>Desmophyllum</taxon>
    </lineage>
</organism>
<name>A0A9X0A0V1_9CNID</name>
<evidence type="ECO:0000256" key="1">
    <source>
        <dbReference type="SAM" id="Coils"/>
    </source>
</evidence>
<dbReference type="Proteomes" id="UP001163046">
    <property type="component" value="Unassembled WGS sequence"/>
</dbReference>
<sequence length="264" mass="29784">MSNDTGNSPAKLDSCIESILRKKVRQRMDTEKTHSGLLSRIQFMEQHAAKGTLPTGLKISRVQAKGHNVDVLQYLFDDIIRQAELKLLEAVIENLRSEVKPLEEAIAEREADIDGTIAMWKSGLLKSREITHSQVNALVEAAMTLVQTLSSDSATLRASKALQAEINRKENKQEVMDAGEDFIPSEDSIREIIRHEIQQSMKPPPEANRQRKVTLKGDKRKGRQRSRQNRSKQQQHGRSKSPQVNRRPRSSSKNARGRGSGHVR</sequence>
<feature type="compositionally biased region" description="Basic residues" evidence="2">
    <location>
        <begin position="246"/>
        <end position="264"/>
    </location>
</feature>
<keyword evidence="4" id="KW-1185">Reference proteome</keyword>